<reference evidence="2" key="1">
    <citation type="submission" date="2020-08" db="EMBL/GenBank/DDBJ databases">
        <title>Multicomponent nature underlies the extraordinary mechanical properties of spider dragline silk.</title>
        <authorList>
            <person name="Kono N."/>
            <person name="Nakamura H."/>
            <person name="Mori M."/>
            <person name="Yoshida Y."/>
            <person name="Ohtoshi R."/>
            <person name="Malay A.D."/>
            <person name="Moran D.A.P."/>
            <person name="Tomita M."/>
            <person name="Numata K."/>
            <person name="Arakawa K."/>
        </authorList>
    </citation>
    <scope>NUCLEOTIDE SEQUENCE</scope>
</reference>
<gene>
    <name evidence="2" type="primary">TY3B-I_248</name>
    <name evidence="2" type="ORF">TNIN_364991</name>
</gene>
<dbReference type="Proteomes" id="UP000886998">
    <property type="component" value="Unassembled WGS sequence"/>
</dbReference>
<feature type="compositionally biased region" description="Basic and acidic residues" evidence="1">
    <location>
        <begin position="10"/>
        <end position="25"/>
    </location>
</feature>
<dbReference type="Gene3D" id="2.40.70.10">
    <property type="entry name" value="Acid Proteases"/>
    <property type="match status" value="1"/>
</dbReference>
<dbReference type="CDD" id="cd00303">
    <property type="entry name" value="retropepsin_like"/>
    <property type="match status" value="1"/>
</dbReference>
<dbReference type="SUPFAM" id="SSF50630">
    <property type="entry name" value="Acid proteases"/>
    <property type="match status" value="1"/>
</dbReference>
<evidence type="ECO:0000256" key="1">
    <source>
        <dbReference type="SAM" id="MobiDB-lite"/>
    </source>
</evidence>
<sequence length="311" mass="34857">MKITPITTHPSDEDHPVQLEEDHQQAVRGPDHRRHTEFSTSHQTDKLRGKLSRSPSIGSEVANFRNPPLAAKLQGNHIDVFIDNQPVKALVDSGASNFVISELYRRKQRKVMFLDTKLVILKVTDGNYVRSLGKCVLQLTINCRTQPFQFTVMPKCSHDVILGFDFLKASQAVLDCDRAELIFDELLHDEEIDPHGIKLYAMSDSVVPARSCKFLTVQARDAQDDTDFLVEGNKVICINQGIAVPSMITSLRKGKASIWVTNCENQARCIPKGMCIANAEPARSECLNTLTEVQSYTDLWTSKGSDQIDYI</sequence>
<dbReference type="PROSITE" id="PS00141">
    <property type="entry name" value="ASP_PROTEASE"/>
    <property type="match status" value="1"/>
</dbReference>
<dbReference type="GO" id="GO:0006508">
    <property type="term" value="P:proteolysis"/>
    <property type="evidence" value="ECO:0007669"/>
    <property type="project" value="InterPro"/>
</dbReference>
<dbReference type="Pfam" id="PF08284">
    <property type="entry name" value="RVP_2"/>
    <property type="match status" value="1"/>
</dbReference>
<dbReference type="OrthoDB" id="10056424at2759"/>
<evidence type="ECO:0000313" key="3">
    <source>
        <dbReference type="Proteomes" id="UP000886998"/>
    </source>
</evidence>
<dbReference type="AlphaFoldDB" id="A0A8X6INT2"/>
<evidence type="ECO:0000313" key="2">
    <source>
        <dbReference type="EMBL" id="GFS52846.1"/>
    </source>
</evidence>
<protein>
    <submittedName>
        <fullName evidence="2">Transposon Ty3-I Gag-Pol polyprotein</fullName>
    </submittedName>
</protein>
<dbReference type="InterPro" id="IPR021109">
    <property type="entry name" value="Peptidase_aspartic_dom_sf"/>
</dbReference>
<dbReference type="InterPro" id="IPR001969">
    <property type="entry name" value="Aspartic_peptidase_AS"/>
</dbReference>
<name>A0A8X6INT2_9ARAC</name>
<comment type="caution">
    <text evidence="2">The sequence shown here is derived from an EMBL/GenBank/DDBJ whole genome shotgun (WGS) entry which is preliminary data.</text>
</comment>
<feature type="region of interest" description="Disordered" evidence="1">
    <location>
        <begin position="1"/>
        <end position="53"/>
    </location>
</feature>
<accession>A0A8X6INT2</accession>
<proteinExistence type="predicted"/>
<dbReference type="GO" id="GO:0004190">
    <property type="term" value="F:aspartic-type endopeptidase activity"/>
    <property type="evidence" value="ECO:0007669"/>
    <property type="project" value="InterPro"/>
</dbReference>
<keyword evidence="3" id="KW-1185">Reference proteome</keyword>
<organism evidence="2 3">
    <name type="scientific">Trichonephila inaurata madagascariensis</name>
    <dbReference type="NCBI Taxonomy" id="2747483"/>
    <lineage>
        <taxon>Eukaryota</taxon>
        <taxon>Metazoa</taxon>
        <taxon>Ecdysozoa</taxon>
        <taxon>Arthropoda</taxon>
        <taxon>Chelicerata</taxon>
        <taxon>Arachnida</taxon>
        <taxon>Araneae</taxon>
        <taxon>Araneomorphae</taxon>
        <taxon>Entelegynae</taxon>
        <taxon>Araneoidea</taxon>
        <taxon>Nephilidae</taxon>
        <taxon>Trichonephila</taxon>
        <taxon>Trichonephila inaurata</taxon>
    </lineage>
</organism>
<dbReference type="EMBL" id="BMAV01026731">
    <property type="protein sequence ID" value="GFS52846.1"/>
    <property type="molecule type" value="Genomic_DNA"/>
</dbReference>